<accession>A0A4Y8KY70</accession>
<organism evidence="1 2">
    <name type="scientific">Dysgonomonas capnocytophagoides</name>
    <dbReference type="NCBI Taxonomy" id="45254"/>
    <lineage>
        <taxon>Bacteria</taxon>
        <taxon>Pseudomonadati</taxon>
        <taxon>Bacteroidota</taxon>
        <taxon>Bacteroidia</taxon>
        <taxon>Bacteroidales</taxon>
        <taxon>Dysgonomonadaceae</taxon>
        <taxon>Dysgonomonas</taxon>
    </lineage>
</organism>
<dbReference type="RefSeq" id="WP_134437065.1">
    <property type="nucleotide sequence ID" value="NZ_SOML01000010.1"/>
</dbReference>
<evidence type="ECO:0000313" key="1">
    <source>
        <dbReference type="EMBL" id="TFD94653.1"/>
    </source>
</evidence>
<gene>
    <name evidence="1" type="ORF">E2605_14875</name>
</gene>
<sequence>MTNDKPQLINKSSLGIPAIKFYHSNNSNMLYLNVEAMKMLSLKVGDRVLMSQDDKDETLFYIFKSKSNKGFKISKASGKSAWPGTFSCKEFTELIYQTFTIQGKKTILSISQKKIIVDGIEVYPMMRISEEV</sequence>
<dbReference type="AlphaFoldDB" id="A0A4Y8KY70"/>
<evidence type="ECO:0000313" key="2">
    <source>
        <dbReference type="Proteomes" id="UP000297861"/>
    </source>
</evidence>
<dbReference type="EMBL" id="SOML01000010">
    <property type="protein sequence ID" value="TFD94653.1"/>
    <property type="molecule type" value="Genomic_DNA"/>
</dbReference>
<keyword evidence="2" id="KW-1185">Reference proteome</keyword>
<dbReference type="Proteomes" id="UP000297861">
    <property type="component" value="Unassembled WGS sequence"/>
</dbReference>
<comment type="caution">
    <text evidence="1">The sequence shown here is derived from an EMBL/GenBank/DDBJ whole genome shotgun (WGS) entry which is preliminary data.</text>
</comment>
<proteinExistence type="predicted"/>
<reference evidence="1 2" key="1">
    <citation type="submission" date="2019-03" db="EMBL/GenBank/DDBJ databases">
        <title>San Antonio Military Medical Center submission to MRSN (WRAIR), pending publication.</title>
        <authorList>
            <person name="Blyth D.M."/>
            <person name="Mccarthy S.L."/>
            <person name="Schall S.E."/>
            <person name="Stam J.A."/>
            <person name="Ong A.C."/>
            <person name="Mcgann P.T."/>
        </authorList>
    </citation>
    <scope>NUCLEOTIDE SEQUENCE [LARGE SCALE GENOMIC DNA]</scope>
    <source>
        <strain evidence="1 2">MRSN571793</strain>
    </source>
</reference>
<name>A0A4Y8KY70_9BACT</name>
<protein>
    <submittedName>
        <fullName evidence="1">Uncharacterized protein</fullName>
    </submittedName>
</protein>